<dbReference type="AlphaFoldDB" id="A0A9D9H3U2"/>
<dbReference type="Proteomes" id="UP000823636">
    <property type="component" value="Unassembled WGS sequence"/>
</dbReference>
<name>A0A9D9H3U2_9BACT</name>
<sequence>INPVINKNKEKIVLYVGRLYNENKRIDRLLYIWKNLDKIKDGWRLIIVGDGPDKKMLEDLSIKYNLKNVTFTGADSPEKYYSKASVFCLTSSYESFGMVITEAMQHAVVPIVFSSYATASEIINDNVDGFLIPPFDMDIYSDKLNLLMSDDNLRNNMATKAANSVKKFSLNNIGKEWIKLLNSI</sequence>
<dbReference type="GO" id="GO:0016757">
    <property type="term" value="F:glycosyltransferase activity"/>
    <property type="evidence" value="ECO:0007669"/>
    <property type="project" value="InterPro"/>
</dbReference>
<gene>
    <name evidence="2" type="ORF">IAC54_04340</name>
</gene>
<dbReference type="SUPFAM" id="SSF53756">
    <property type="entry name" value="UDP-Glycosyltransferase/glycogen phosphorylase"/>
    <property type="match status" value="1"/>
</dbReference>
<organism evidence="2 3">
    <name type="scientific">Candidatus Caccoplasma merdipullorum</name>
    <dbReference type="NCBI Taxonomy" id="2840718"/>
    <lineage>
        <taxon>Bacteria</taxon>
        <taxon>Pseudomonadati</taxon>
        <taxon>Bacteroidota</taxon>
        <taxon>Bacteroidia</taxon>
        <taxon>Bacteroidales</taxon>
        <taxon>Bacteroidaceae</taxon>
        <taxon>Bacteroidaceae incertae sedis</taxon>
        <taxon>Candidatus Caccoplasma</taxon>
    </lineage>
</organism>
<evidence type="ECO:0000313" key="3">
    <source>
        <dbReference type="Proteomes" id="UP000823636"/>
    </source>
</evidence>
<feature type="non-terminal residue" evidence="2">
    <location>
        <position position="1"/>
    </location>
</feature>
<protein>
    <submittedName>
        <fullName evidence="2">Glycosyltransferase</fullName>
    </submittedName>
</protein>
<accession>A0A9D9H3U2</accession>
<dbReference type="InterPro" id="IPR001296">
    <property type="entry name" value="Glyco_trans_1"/>
</dbReference>
<evidence type="ECO:0000259" key="1">
    <source>
        <dbReference type="Pfam" id="PF00534"/>
    </source>
</evidence>
<dbReference type="EMBL" id="JADIMW010000047">
    <property type="protein sequence ID" value="MBO8438110.1"/>
    <property type="molecule type" value="Genomic_DNA"/>
</dbReference>
<dbReference type="InterPro" id="IPR050194">
    <property type="entry name" value="Glycosyltransferase_grp1"/>
</dbReference>
<evidence type="ECO:0000313" key="2">
    <source>
        <dbReference type="EMBL" id="MBO8438110.1"/>
    </source>
</evidence>
<feature type="domain" description="Glycosyl transferase family 1" evidence="1">
    <location>
        <begin position="7"/>
        <end position="162"/>
    </location>
</feature>
<comment type="caution">
    <text evidence="2">The sequence shown here is derived from an EMBL/GenBank/DDBJ whole genome shotgun (WGS) entry which is preliminary data.</text>
</comment>
<dbReference type="PANTHER" id="PTHR45947:SF3">
    <property type="entry name" value="SULFOQUINOVOSYL TRANSFERASE SQD2"/>
    <property type="match status" value="1"/>
</dbReference>
<reference evidence="2" key="2">
    <citation type="journal article" date="2021" name="PeerJ">
        <title>Extensive microbial diversity within the chicken gut microbiome revealed by metagenomics and culture.</title>
        <authorList>
            <person name="Gilroy R."/>
            <person name="Ravi A."/>
            <person name="Getino M."/>
            <person name="Pursley I."/>
            <person name="Horton D.L."/>
            <person name="Alikhan N.F."/>
            <person name="Baker D."/>
            <person name="Gharbi K."/>
            <person name="Hall N."/>
            <person name="Watson M."/>
            <person name="Adriaenssens E.M."/>
            <person name="Foster-Nyarko E."/>
            <person name="Jarju S."/>
            <person name="Secka A."/>
            <person name="Antonio M."/>
            <person name="Oren A."/>
            <person name="Chaudhuri R.R."/>
            <person name="La Ragione R."/>
            <person name="Hildebrand F."/>
            <person name="Pallen M.J."/>
        </authorList>
    </citation>
    <scope>NUCLEOTIDE SEQUENCE</scope>
    <source>
        <strain evidence="2">G3-4614</strain>
    </source>
</reference>
<dbReference type="PANTHER" id="PTHR45947">
    <property type="entry name" value="SULFOQUINOVOSYL TRANSFERASE SQD2"/>
    <property type="match status" value="1"/>
</dbReference>
<dbReference type="Pfam" id="PF00534">
    <property type="entry name" value="Glycos_transf_1"/>
    <property type="match status" value="1"/>
</dbReference>
<reference evidence="2" key="1">
    <citation type="submission" date="2020-10" db="EMBL/GenBank/DDBJ databases">
        <authorList>
            <person name="Gilroy R."/>
        </authorList>
    </citation>
    <scope>NUCLEOTIDE SEQUENCE</scope>
    <source>
        <strain evidence="2">G3-4614</strain>
    </source>
</reference>
<proteinExistence type="predicted"/>
<dbReference type="Gene3D" id="3.40.50.2000">
    <property type="entry name" value="Glycogen Phosphorylase B"/>
    <property type="match status" value="1"/>
</dbReference>